<evidence type="ECO:0000313" key="1">
    <source>
        <dbReference type="EMBL" id="KHD08489.1"/>
    </source>
</evidence>
<dbReference type="Proteomes" id="UP000030428">
    <property type="component" value="Unassembled WGS sequence"/>
</dbReference>
<evidence type="ECO:0000313" key="2">
    <source>
        <dbReference type="Proteomes" id="UP000030428"/>
    </source>
</evidence>
<dbReference type="SUPFAM" id="SSF55729">
    <property type="entry name" value="Acyl-CoA N-acyltransferases (Nat)"/>
    <property type="match status" value="1"/>
</dbReference>
<protein>
    <recommendedName>
        <fullName evidence="3">N-acetyltransferase domain-containing protein</fullName>
    </recommendedName>
</protein>
<name>A0A0A6PE08_9GAMM</name>
<dbReference type="InterPro" id="IPR039968">
    <property type="entry name" value="BcerS-like"/>
</dbReference>
<keyword evidence="2" id="KW-1185">Reference proteome</keyword>
<gene>
    <name evidence="1" type="ORF">PN36_19500</name>
</gene>
<proteinExistence type="predicted"/>
<evidence type="ECO:0008006" key="3">
    <source>
        <dbReference type="Google" id="ProtNLM"/>
    </source>
</evidence>
<accession>A0A0A6PE08</accession>
<dbReference type="EMBL" id="JSZA02000081">
    <property type="protein sequence ID" value="KHD08489.1"/>
    <property type="molecule type" value="Genomic_DNA"/>
</dbReference>
<comment type="caution">
    <text evidence="1">The sequence shown here is derived from an EMBL/GenBank/DDBJ whole genome shotgun (WGS) entry which is preliminary data.</text>
</comment>
<reference evidence="1 2" key="1">
    <citation type="journal article" date="2016" name="Front. Microbiol.">
        <title>Single-Cell (Meta-)Genomics of a Dimorphic Candidatus Thiomargarita nelsonii Reveals Genomic Plasticity.</title>
        <authorList>
            <person name="Flood B.E."/>
            <person name="Fliss P."/>
            <person name="Jones D.S."/>
            <person name="Dick G.J."/>
            <person name="Jain S."/>
            <person name="Kaster A.K."/>
            <person name="Winkel M."/>
            <person name="Mussmann M."/>
            <person name="Bailey J."/>
        </authorList>
    </citation>
    <scope>NUCLEOTIDE SEQUENCE [LARGE SCALE GENOMIC DNA]</scope>
    <source>
        <strain evidence="1">Hydrate Ridge</strain>
    </source>
</reference>
<dbReference type="InterPro" id="IPR016181">
    <property type="entry name" value="Acyl_CoA_acyltransferase"/>
</dbReference>
<dbReference type="AlphaFoldDB" id="A0A0A6PE08"/>
<dbReference type="PANTHER" id="PTHR41368">
    <property type="entry name" value="PROTEIN YGHO"/>
    <property type="match status" value="1"/>
</dbReference>
<sequence length="379" mass="43989">MEWQPQQYTLAKEFIELPYQVYADDPNWIPEYQQGVEKQFSPANRYFEQGNSVWLSFEPNVVRLAGFFNPEFSIEGKKVAFFGFWETINSLEANRRLFTDFEKWAKSKGATVLYGPINFSTTFGNYRIRLNHFDKGSFPGEPYNPPYYKKLLESLGYKCQYLYKSDISYDIPKVLDDYKKTIAYLPSKLASHFTFILLTRDYWLDNLEEIYRCIDTIFQNNFAYSSLDYESFRELFGQSFANSLFEKASILALDKKNKIAGMMIAFPDFAPLLRQGATNRIPPENIDYRKHFALLPKPVLGLIKVAGILPQYRRLGHLFVALTAEVLQRFINESCFYGACATYKEGNRSAIVGKYADDTRNYGLYCKTIASGLRKVHLL</sequence>
<organism evidence="1 2">
    <name type="scientific">Candidatus Thiomargarita nelsonii</name>
    <dbReference type="NCBI Taxonomy" id="1003181"/>
    <lineage>
        <taxon>Bacteria</taxon>
        <taxon>Pseudomonadati</taxon>
        <taxon>Pseudomonadota</taxon>
        <taxon>Gammaproteobacteria</taxon>
        <taxon>Thiotrichales</taxon>
        <taxon>Thiotrichaceae</taxon>
        <taxon>Thiomargarita</taxon>
    </lineage>
</organism>
<dbReference type="PANTHER" id="PTHR41368:SF1">
    <property type="entry name" value="PROTEIN YGHO"/>
    <property type="match status" value="1"/>
</dbReference>